<evidence type="ECO:0000256" key="5">
    <source>
        <dbReference type="ARBA" id="ARBA00023136"/>
    </source>
</evidence>
<feature type="transmembrane region" description="Helical" evidence="7">
    <location>
        <begin position="16"/>
        <end position="36"/>
    </location>
</feature>
<comment type="catalytic activity">
    <reaction evidence="7">
        <text>L-cysteinyl-[protein] + hexadecanoyl-CoA = S-hexadecanoyl-L-cysteinyl-[protein] + CoA</text>
        <dbReference type="Rhea" id="RHEA:36683"/>
        <dbReference type="Rhea" id="RHEA-COMP:10131"/>
        <dbReference type="Rhea" id="RHEA-COMP:11032"/>
        <dbReference type="ChEBI" id="CHEBI:29950"/>
        <dbReference type="ChEBI" id="CHEBI:57287"/>
        <dbReference type="ChEBI" id="CHEBI:57379"/>
        <dbReference type="ChEBI" id="CHEBI:74151"/>
        <dbReference type="EC" id="2.3.1.225"/>
    </reaction>
</comment>
<dbReference type="STRING" id="6412.T1EEQ0"/>
<reference evidence="9 11" key="2">
    <citation type="journal article" date="2013" name="Nature">
        <title>Insights into bilaterian evolution from three spiralian genomes.</title>
        <authorList>
            <person name="Simakov O."/>
            <person name="Marletaz F."/>
            <person name="Cho S.J."/>
            <person name="Edsinger-Gonzales E."/>
            <person name="Havlak P."/>
            <person name="Hellsten U."/>
            <person name="Kuo D.H."/>
            <person name="Larsson T."/>
            <person name="Lv J."/>
            <person name="Arendt D."/>
            <person name="Savage R."/>
            <person name="Osoegawa K."/>
            <person name="de Jong P."/>
            <person name="Grimwood J."/>
            <person name="Chapman J.A."/>
            <person name="Shapiro H."/>
            <person name="Aerts A."/>
            <person name="Otillar R.P."/>
            <person name="Terry A.Y."/>
            <person name="Boore J.L."/>
            <person name="Grigoriev I.V."/>
            <person name="Lindberg D.R."/>
            <person name="Seaver E.C."/>
            <person name="Weisblat D.A."/>
            <person name="Putnam N.H."/>
            <person name="Rokhsar D.S."/>
        </authorList>
    </citation>
    <scope>NUCLEOTIDE SEQUENCE</scope>
</reference>
<accession>T1EEQ0</accession>
<evidence type="ECO:0000256" key="2">
    <source>
        <dbReference type="ARBA" id="ARBA00022679"/>
    </source>
</evidence>
<evidence type="ECO:0000256" key="7">
    <source>
        <dbReference type="RuleBase" id="RU079119"/>
    </source>
</evidence>
<dbReference type="OMA" id="MGWISAS"/>
<evidence type="ECO:0000256" key="3">
    <source>
        <dbReference type="ARBA" id="ARBA00022692"/>
    </source>
</evidence>
<keyword evidence="4 7" id="KW-1133">Transmembrane helix</keyword>
<keyword evidence="3 7" id="KW-0812">Transmembrane</keyword>
<dbReference type="InParanoid" id="T1EEQ0"/>
<keyword evidence="5 7" id="KW-0472">Membrane</keyword>
<keyword evidence="6 7" id="KW-0012">Acyltransferase</keyword>
<dbReference type="GO" id="GO:0016020">
    <property type="term" value="C:membrane"/>
    <property type="evidence" value="ECO:0007669"/>
    <property type="project" value="UniProtKB-SubCell"/>
</dbReference>
<dbReference type="EnsemblMetazoa" id="HelroT109014">
    <property type="protein sequence ID" value="HelroP109014"/>
    <property type="gene ID" value="HelroG109014"/>
</dbReference>
<feature type="transmembrane region" description="Helical" evidence="7">
    <location>
        <begin position="187"/>
        <end position="211"/>
    </location>
</feature>
<name>T1EEQ0_HELRO</name>
<dbReference type="eggNOG" id="KOG1311">
    <property type="taxonomic scope" value="Eukaryota"/>
</dbReference>
<dbReference type="PROSITE" id="PS50216">
    <property type="entry name" value="DHHC"/>
    <property type="match status" value="1"/>
</dbReference>
<proteinExistence type="inferred from homology"/>
<dbReference type="FunCoup" id="T1EEQ0">
    <property type="interactions" value="671"/>
</dbReference>
<keyword evidence="11" id="KW-1185">Reference proteome</keyword>
<comment type="domain">
    <text evidence="7">The DHHC domain is required for palmitoyltransferase activity.</text>
</comment>
<evidence type="ECO:0000259" key="8">
    <source>
        <dbReference type="Pfam" id="PF01529"/>
    </source>
</evidence>
<evidence type="ECO:0000256" key="1">
    <source>
        <dbReference type="ARBA" id="ARBA00004141"/>
    </source>
</evidence>
<dbReference type="OrthoDB" id="302728at2759"/>
<feature type="transmembrane region" description="Helical" evidence="7">
    <location>
        <begin position="48"/>
        <end position="72"/>
    </location>
</feature>
<evidence type="ECO:0000313" key="9">
    <source>
        <dbReference type="EMBL" id="ESO10617.1"/>
    </source>
</evidence>
<dbReference type="CTD" id="20195052"/>
<feature type="transmembrane region" description="Helical" evidence="7">
    <location>
        <begin position="134"/>
        <end position="153"/>
    </location>
</feature>
<dbReference type="PANTHER" id="PTHR12246">
    <property type="entry name" value="PALMITOYLTRANSFERASE ZDHHC16"/>
    <property type="match status" value="1"/>
</dbReference>
<feature type="transmembrane region" description="Helical" evidence="7">
    <location>
        <begin position="160"/>
        <end position="181"/>
    </location>
</feature>
<sequence length="276" mass="31515">MALNKCFIPRNSGDRISFGLFVVLVHAVAFYELFVILPYIDYERTGTFWFHTAAGLFIYFNVMLSFVQLILIDSSTANQVLPTLLQPGWRYCSQCQTNSPPRSSHCWVCDICVTRRDHHCTFTGNCVGHQNQHYFFSLLIYLLIGAVYCNYLNFDYTFEVLGGLNFTAIFTMVVPMLSWALNFSGAVGFFAAFISATCIISMVLFTVLLIYHGRNLLCGQTCIERSSSIHEYDLGSWKRNVESLLGERWLAVLLFPALKYQQTSGLEFKTHLVKQM</sequence>
<evidence type="ECO:0000313" key="11">
    <source>
        <dbReference type="Proteomes" id="UP000015101"/>
    </source>
</evidence>
<evidence type="ECO:0000256" key="6">
    <source>
        <dbReference type="ARBA" id="ARBA00023315"/>
    </source>
</evidence>
<dbReference type="GO" id="GO:0006612">
    <property type="term" value="P:protein targeting to membrane"/>
    <property type="evidence" value="ECO:0000318"/>
    <property type="project" value="GO_Central"/>
</dbReference>
<dbReference type="EC" id="2.3.1.225" evidence="7"/>
<dbReference type="GeneID" id="20195052"/>
<protein>
    <recommendedName>
        <fullName evidence="7">Palmitoyltransferase</fullName>
        <ecNumber evidence="7">2.3.1.225</ecNumber>
    </recommendedName>
</protein>
<dbReference type="GO" id="GO:0019706">
    <property type="term" value="F:protein-cysteine S-palmitoyltransferase activity"/>
    <property type="evidence" value="ECO:0000318"/>
    <property type="project" value="GO_Central"/>
</dbReference>
<dbReference type="RefSeq" id="XP_009010886.1">
    <property type="nucleotide sequence ID" value="XM_009012638.1"/>
</dbReference>
<organism evidence="10 11">
    <name type="scientific">Helobdella robusta</name>
    <name type="common">Californian leech</name>
    <dbReference type="NCBI Taxonomy" id="6412"/>
    <lineage>
        <taxon>Eukaryota</taxon>
        <taxon>Metazoa</taxon>
        <taxon>Spiralia</taxon>
        <taxon>Lophotrochozoa</taxon>
        <taxon>Annelida</taxon>
        <taxon>Clitellata</taxon>
        <taxon>Hirudinea</taxon>
        <taxon>Rhynchobdellida</taxon>
        <taxon>Glossiphoniidae</taxon>
        <taxon>Helobdella</taxon>
    </lineage>
</organism>
<evidence type="ECO:0000313" key="10">
    <source>
        <dbReference type="EnsemblMetazoa" id="HelroP109014"/>
    </source>
</evidence>
<comment type="subcellular location">
    <subcellularLocation>
        <location evidence="1">Membrane</location>
        <topology evidence="1">Multi-pass membrane protein</topology>
    </subcellularLocation>
</comment>
<dbReference type="InterPro" id="IPR001594">
    <property type="entry name" value="Palmitoyltrfase_DHHC"/>
</dbReference>
<dbReference type="AlphaFoldDB" id="T1EEQ0"/>
<dbReference type="Pfam" id="PF01529">
    <property type="entry name" value="DHHC"/>
    <property type="match status" value="1"/>
</dbReference>
<gene>
    <name evidence="10" type="primary">20195052</name>
    <name evidence="9" type="ORF">HELRODRAFT_109014</name>
</gene>
<dbReference type="EMBL" id="AMQM01002678">
    <property type="status" value="NOT_ANNOTATED_CDS"/>
    <property type="molecule type" value="Genomic_DNA"/>
</dbReference>
<comment type="similarity">
    <text evidence="7">Belongs to the DHHC palmitoyltransferase family.</text>
</comment>
<dbReference type="Proteomes" id="UP000015101">
    <property type="component" value="Unassembled WGS sequence"/>
</dbReference>
<reference evidence="11" key="1">
    <citation type="submission" date="2012-12" db="EMBL/GenBank/DDBJ databases">
        <authorList>
            <person name="Hellsten U."/>
            <person name="Grimwood J."/>
            <person name="Chapman J.A."/>
            <person name="Shapiro H."/>
            <person name="Aerts A."/>
            <person name="Otillar R.P."/>
            <person name="Terry A.Y."/>
            <person name="Boore J.L."/>
            <person name="Simakov O."/>
            <person name="Marletaz F."/>
            <person name="Cho S.-J."/>
            <person name="Edsinger-Gonzales E."/>
            <person name="Havlak P."/>
            <person name="Kuo D.-H."/>
            <person name="Larsson T."/>
            <person name="Lv J."/>
            <person name="Arendt D."/>
            <person name="Savage R."/>
            <person name="Osoegawa K."/>
            <person name="de Jong P."/>
            <person name="Lindberg D.R."/>
            <person name="Seaver E.C."/>
            <person name="Weisblat D.A."/>
            <person name="Putnam N.H."/>
            <person name="Grigoriev I.V."/>
            <person name="Rokhsar D.S."/>
        </authorList>
    </citation>
    <scope>NUCLEOTIDE SEQUENCE</scope>
</reference>
<dbReference type="GO" id="GO:0005794">
    <property type="term" value="C:Golgi apparatus"/>
    <property type="evidence" value="ECO:0000318"/>
    <property type="project" value="GO_Central"/>
</dbReference>
<dbReference type="KEGG" id="hro:HELRODRAFT_109014"/>
<dbReference type="EMBL" id="KB095858">
    <property type="protein sequence ID" value="ESO10617.1"/>
    <property type="molecule type" value="Genomic_DNA"/>
</dbReference>
<dbReference type="InterPro" id="IPR039859">
    <property type="entry name" value="PFA4/ZDH16/20/ERF2-like"/>
</dbReference>
<feature type="domain" description="Palmitoyltransferase DHHC" evidence="8">
    <location>
        <begin position="89"/>
        <end position="226"/>
    </location>
</feature>
<keyword evidence="2 7" id="KW-0808">Transferase</keyword>
<dbReference type="HOGENOM" id="CLU_027721_5_1_1"/>
<evidence type="ECO:0000256" key="4">
    <source>
        <dbReference type="ARBA" id="ARBA00022989"/>
    </source>
</evidence>
<reference evidence="10" key="3">
    <citation type="submission" date="2015-06" db="UniProtKB">
        <authorList>
            <consortium name="EnsemblMetazoa"/>
        </authorList>
    </citation>
    <scope>IDENTIFICATION</scope>
</reference>
<dbReference type="GO" id="GO:0005783">
    <property type="term" value="C:endoplasmic reticulum"/>
    <property type="evidence" value="ECO:0000318"/>
    <property type="project" value="GO_Central"/>
</dbReference>